<keyword evidence="7" id="KW-1185">Reference proteome</keyword>
<evidence type="ECO:0000256" key="4">
    <source>
        <dbReference type="SAM" id="MobiDB-lite"/>
    </source>
</evidence>
<dbReference type="EMBL" id="UYRR01009239">
    <property type="protein sequence ID" value="VDK24783.1"/>
    <property type="molecule type" value="Genomic_DNA"/>
</dbReference>
<dbReference type="OrthoDB" id="10067343at2759"/>
<dbReference type="GO" id="GO:0008380">
    <property type="term" value="P:RNA splicing"/>
    <property type="evidence" value="ECO:0007669"/>
    <property type="project" value="UniProtKB-KW"/>
</dbReference>
<feature type="compositionally biased region" description="Polar residues" evidence="4">
    <location>
        <begin position="39"/>
        <end position="51"/>
    </location>
</feature>
<sequence length="109" mass="12113">MPILEPIEANTSAPSTTTSSGQQQSVTSGAKSGIVAENTPDSASATKTTSVHLEDEDIGFEENILRNPYSLRCWVRYIEHKKKCKAPLKQINMVYERALKELPGSYKLW</sequence>
<dbReference type="WBParaSite" id="ASIM_0000515901-mRNA-1">
    <property type="protein sequence ID" value="ASIM_0000515901-mRNA-1"/>
    <property type="gene ID" value="ASIM_0000515901"/>
</dbReference>
<feature type="compositionally biased region" description="Low complexity" evidence="4">
    <location>
        <begin position="11"/>
        <end position="28"/>
    </location>
</feature>
<evidence type="ECO:0000313" key="7">
    <source>
        <dbReference type="Proteomes" id="UP000267096"/>
    </source>
</evidence>
<dbReference type="Proteomes" id="UP000267096">
    <property type="component" value="Unassembled WGS sequence"/>
</dbReference>
<feature type="region of interest" description="Disordered" evidence="4">
    <location>
        <begin position="1"/>
        <end position="51"/>
    </location>
</feature>
<organism evidence="8">
    <name type="scientific">Anisakis simplex</name>
    <name type="common">Herring worm</name>
    <dbReference type="NCBI Taxonomy" id="6269"/>
    <lineage>
        <taxon>Eukaryota</taxon>
        <taxon>Metazoa</taxon>
        <taxon>Ecdysozoa</taxon>
        <taxon>Nematoda</taxon>
        <taxon>Chromadorea</taxon>
        <taxon>Rhabditida</taxon>
        <taxon>Spirurina</taxon>
        <taxon>Ascaridomorpha</taxon>
        <taxon>Ascaridoidea</taxon>
        <taxon>Anisakidae</taxon>
        <taxon>Anisakis</taxon>
        <taxon>Anisakis simplex complex</taxon>
    </lineage>
</organism>
<dbReference type="Gene3D" id="1.25.40.10">
    <property type="entry name" value="Tetratricopeptide repeat domain"/>
    <property type="match status" value="1"/>
</dbReference>
<evidence type="ECO:0000256" key="1">
    <source>
        <dbReference type="ARBA" id="ARBA00008644"/>
    </source>
</evidence>
<evidence type="ECO:0000313" key="8">
    <source>
        <dbReference type="WBParaSite" id="ASIM_0000515901-mRNA-1"/>
    </source>
</evidence>
<reference evidence="6 7" key="2">
    <citation type="submission" date="2018-11" db="EMBL/GenBank/DDBJ databases">
        <authorList>
            <consortium name="Pathogen Informatics"/>
        </authorList>
    </citation>
    <scope>NUCLEOTIDE SEQUENCE [LARGE SCALE GENOMIC DNA]</scope>
</reference>
<evidence type="ECO:0000313" key="6">
    <source>
        <dbReference type="EMBL" id="VDK24783.1"/>
    </source>
</evidence>
<comment type="similarity">
    <text evidence="1">Belongs to the crooked-neck family.</text>
</comment>
<feature type="domain" description="Pre-mRNA-splicing factor Syf1-like N-terminal HAT-repeats" evidence="5">
    <location>
        <begin position="56"/>
        <end position="109"/>
    </location>
</feature>
<keyword evidence="2" id="KW-0507">mRNA processing</keyword>
<reference evidence="8" key="1">
    <citation type="submission" date="2017-02" db="UniProtKB">
        <authorList>
            <consortium name="WormBaseParasite"/>
        </authorList>
    </citation>
    <scope>IDENTIFICATION</scope>
</reference>
<evidence type="ECO:0000256" key="2">
    <source>
        <dbReference type="ARBA" id="ARBA00022664"/>
    </source>
</evidence>
<dbReference type="InterPro" id="IPR011990">
    <property type="entry name" value="TPR-like_helical_dom_sf"/>
</dbReference>
<keyword evidence="3" id="KW-0508">mRNA splicing</keyword>
<dbReference type="InterPro" id="IPR055433">
    <property type="entry name" value="HAT_Syf1-like_N"/>
</dbReference>
<evidence type="ECO:0000256" key="3">
    <source>
        <dbReference type="ARBA" id="ARBA00023187"/>
    </source>
</evidence>
<gene>
    <name evidence="6" type="ORF">ASIM_LOCUS4961</name>
</gene>
<proteinExistence type="inferred from homology"/>
<dbReference type="SUPFAM" id="SSF48452">
    <property type="entry name" value="TPR-like"/>
    <property type="match status" value="1"/>
</dbReference>
<protein>
    <submittedName>
        <fullName evidence="8">Pre-mRNA-splicing factor SYF1</fullName>
    </submittedName>
</protein>
<evidence type="ECO:0000259" key="5">
    <source>
        <dbReference type="Pfam" id="PF23233"/>
    </source>
</evidence>
<name>A0A0M3JC29_ANISI</name>
<dbReference type="AlphaFoldDB" id="A0A0M3JC29"/>
<dbReference type="Pfam" id="PF23233">
    <property type="entry name" value="HAT_Syf1_CNRKL1_N"/>
    <property type="match status" value="1"/>
</dbReference>
<dbReference type="GO" id="GO:0006397">
    <property type="term" value="P:mRNA processing"/>
    <property type="evidence" value="ECO:0007669"/>
    <property type="project" value="UniProtKB-KW"/>
</dbReference>
<accession>A0A0M3JC29</accession>